<dbReference type="FunFam" id="3.40.50.720:FF:000173">
    <property type="entry name" value="3-oxoacyl-[acyl-carrier protein] reductase"/>
    <property type="match status" value="1"/>
</dbReference>
<proteinExistence type="inferred from homology"/>
<dbReference type="InterPro" id="IPR002347">
    <property type="entry name" value="SDR_fam"/>
</dbReference>
<feature type="domain" description="Ketoreductase" evidence="3">
    <location>
        <begin position="14"/>
        <end position="193"/>
    </location>
</feature>
<organism evidence="4 5">
    <name type="scientific">Paraburkholderia fungorum</name>
    <dbReference type="NCBI Taxonomy" id="134537"/>
    <lineage>
        <taxon>Bacteria</taxon>
        <taxon>Pseudomonadati</taxon>
        <taxon>Pseudomonadota</taxon>
        <taxon>Betaproteobacteria</taxon>
        <taxon>Burkholderiales</taxon>
        <taxon>Burkholderiaceae</taxon>
        <taxon>Paraburkholderia</taxon>
    </lineage>
</organism>
<dbReference type="EMBL" id="FNKP01000004">
    <property type="protein sequence ID" value="SDR53868.1"/>
    <property type="molecule type" value="Genomic_DNA"/>
</dbReference>
<comment type="similarity">
    <text evidence="1">Belongs to the short-chain dehydrogenases/reductases (SDR) family.</text>
</comment>
<dbReference type="AlphaFoldDB" id="A0A1H1JV40"/>
<dbReference type="GO" id="GO:0030497">
    <property type="term" value="P:fatty acid elongation"/>
    <property type="evidence" value="ECO:0007669"/>
    <property type="project" value="TreeGrafter"/>
</dbReference>
<reference evidence="5" key="1">
    <citation type="submission" date="2016-10" db="EMBL/GenBank/DDBJ databases">
        <authorList>
            <person name="Varghese N."/>
            <person name="Submissions S."/>
        </authorList>
    </citation>
    <scope>NUCLEOTIDE SEQUENCE [LARGE SCALE GENOMIC DNA]</scope>
    <source>
        <strain evidence="5">GAS106B</strain>
    </source>
</reference>
<sequence length="257" mass="27529">MTANFITIRRLDGKTAFVTGAGGGIGHAVCQRLASEGARVIMADLNVDRLKEDAARLAKEHGVTIEAVALNVSDRSSWENVSRSLESSHQQVDILVNVAGIVRDRSLTRMSDDEWSSVIDVNLRGSWLGCQFAFEWIGKRGWGRIVNVASTAIYGSFGQSNYSSSKAGVVGLTRAVALEGAKRGILVNAVAPGIVETSILADVPNDILERWKEQMPLKRPAQPHEIASTIAFLASNDASYITGQTIVVDGGATTGDY</sequence>
<evidence type="ECO:0000256" key="2">
    <source>
        <dbReference type="ARBA" id="ARBA00023002"/>
    </source>
</evidence>
<accession>A0A1H1JV40</accession>
<dbReference type="InterPro" id="IPR057326">
    <property type="entry name" value="KR_dom"/>
</dbReference>
<dbReference type="PROSITE" id="PS00061">
    <property type="entry name" value="ADH_SHORT"/>
    <property type="match status" value="1"/>
</dbReference>
<dbReference type="Proteomes" id="UP000183487">
    <property type="component" value="Unassembled WGS sequence"/>
</dbReference>
<dbReference type="PRINTS" id="PR00080">
    <property type="entry name" value="SDRFAMILY"/>
</dbReference>
<dbReference type="PRINTS" id="PR00081">
    <property type="entry name" value="GDHRDH"/>
</dbReference>
<dbReference type="InterPro" id="IPR020904">
    <property type="entry name" value="Sc_DH/Rdtase_CS"/>
</dbReference>
<evidence type="ECO:0000256" key="1">
    <source>
        <dbReference type="ARBA" id="ARBA00006484"/>
    </source>
</evidence>
<keyword evidence="2" id="KW-0560">Oxidoreductase</keyword>
<dbReference type="SUPFAM" id="SSF51735">
    <property type="entry name" value="NAD(P)-binding Rossmann-fold domains"/>
    <property type="match status" value="1"/>
</dbReference>
<dbReference type="PANTHER" id="PTHR42760:SF40">
    <property type="entry name" value="3-OXOACYL-[ACYL-CARRIER-PROTEIN] REDUCTASE, CHLOROPLASTIC"/>
    <property type="match status" value="1"/>
</dbReference>
<dbReference type="SMART" id="SM00822">
    <property type="entry name" value="PKS_KR"/>
    <property type="match status" value="1"/>
</dbReference>
<dbReference type="InterPro" id="IPR036291">
    <property type="entry name" value="NAD(P)-bd_dom_sf"/>
</dbReference>
<dbReference type="Pfam" id="PF13561">
    <property type="entry name" value="adh_short_C2"/>
    <property type="match status" value="1"/>
</dbReference>
<name>A0A1H1JV40_9BURK</name>
<gene>
    <name evidence="4" type="ORF">SAMN05443245_7292</name>
</gene>
<protein>
    <submittedName>
        <fullName evidence="4">3-oxoacyl-[acyl-carrier protein] reductase</fullName>
    </submittedName>
</protein>
<dbReference type="Gene3D" id="3.40.50.720">
    <property type="entry name" value="NAD(P)-binding Rossmann-like Domain"/>
    <property type="match status" value="1"/>
</dbReference>
<evidence type="ECO:0000313" key="5">
    <source>
        <dbReference type="Proteomes" id="UP000183487"/>
    </source>
</evidence>
<keyword evidence="5" id="KW-1185">Reference proteome</keyword>
<dbReference type="RefSeq" id="WP_074773729.1">
    <property type="nucleotide sequence ID" value="NZ_FNKP01000004.1"/>
</dbReference>
<dbReference type="GO" id="GO:0016616">
    <property type="term" value="F:oxidoreductase activity, acting on the CH-OH group of donors, NAD or NADP as acceptor"/>
    <property type="evidence" value="ECO:0007669"/>
    <property type="project" value="TreeGrafter"/>
</dbReference>
<evidence type="ECO:0000259" key="3">
    <source>
        <dbReference type="SMART" id="SM00822"/>
    </source>
</evidence>
<dbReference type="PANTHER" id="PTHR42760">
    <property type="entry name" value="SHORT-CHAIN DEHYDROGENASES/REDUCTASES FAMILY MEMBER"/>
    <property type="match status" value="1"/>
</dbReference>
<evidence type="ECO:0000313" key="4">
    <source>
        <dbReference type="EMBL" id="SDR53868.1"/>
    </source>
</evidence>